<feature type="domain" description="HipA-like C-terminal" evidence="4">
    <location>
        <begin position="152"/>
        <end position="386"/>
    </location>
</feature>
<evidence type="ECO:0000256" key="3">
    <source>
        <dbReference type="ARBA" id="ARBA00022777"/>
    </source>
</evidence>
<evidence type="ECO:0000313" key="6">
    <source>
        <dbReference type="EMBL" id="SOC58174.1"/>
    </source>
</evidence>
<sequence>MTTFLNVYLDGVFAGQLAQTAGGALAFAYDSSYTARANPTPLSLSMPLSGSRHSNRVVSAWLEGLLPDNLAVREEWARRFEVSPRNPFALLRQVGRDAAGAVQVLPVDVDPPDAAQRTGDVRPLTEDELSGLLLRLTVGDHGWDVGAGSGRWSLAGAQNKVALHRLDDGGWGVPQDATPTTHVLKPTRAGTRFEDLHVNEFVCLRAAGLLGLRVARVDLVDVGGARTLVSTRYDRGRGQDGVWLRLHQEDLLQAMSYPPTRKYQSDGGPSVKNVASLLSTLALADRDAVRSAFFDAFAFNVLVGGTDAHAKNYSLLLRGPRVALAPLYDVASYAPYLKSGEAARSSMKVGRTWLVSDVTIEDWVAIGLSLGLEATEAVDRVERLRTGLPEAVLAAAEAAPAPFAEDARRVATAVTRQGHLRAPRLSTRVPGHPELG</sequence>
<dbReference type="GO" id="GO:0004674">
    <property type="term" value="F:protein serine/threonine kinase activity"/>
    <property type="evidence" value="ECO:0007669"/>
    <property type="project" value="TreeGrafter"/>
</dbReference>
<dbReference type="PANTHER" id="PTHR37419:SF1">
    <property type="entry name" value="SERINE_THREONINE-PROTEIN KINASE TOXIN HIPA"/>
    <property type="match status" value="1"/>
</dbReference>
<accession>A0A285VVW0</accession>
<evidence type="ECO:0000259" key="4">
    <source>
        <dbReference type="Pfam" id="PF07804"/>
    </source>
</evidence>
<keyword evidence="2" id="KW-0808">Transferase</keyword>
<reference evidence="7" key="1">
    <citation type="submission" date="2017-08" db="EMBL/GenBank/DDBJ databases">
        <authorList>
            <person name="Varghese N."/>
            <person name="Submissions S."/>
        </authorList>
    </citation>
    <scope>NUCLEOTIDE SEQUENCE [LARGE SCALE GENOMIC DNA]</scope>
    <source>
        <strain evidence="7">USBA17B2</strain>
    </source>
</reference>
<evidence type="ECO:0000313" key="7">
    <source>
        <dbReference type="Proteomes" id="UP000219688"/>
    </source>
</evidence>
<keyword evidence="3 6" id="KW-0418">Kinase</keyword>
<dbReference type="EMBL" id="OBQK01000024">
    <property type="protein sequence ID" value="SOC58174.1"/>
    <property type="molecule type" value="Genomic_DNA"/>
</dbReference>
<protein>
    <submittedName>
        <fullName evidence="6">Serine/threonine-protein kinase HipA</fullName>
    </submittedName>
</protein>
<feature type="domain" description="HipA N-terminal subdomain 1" evidence="5">
    <location>
        <begin position="5"/>
        <end position="104"/>
    </location>
</feature>
<dbReference type="AlphaFoldDB" id="A0A285VVW0"/>
<dbReference type="Pfam" id="PF13657">
    <property type="entry name" value="Couple_hipA"/>
    <property type="match status" value="1"/>
</dbReference>
<dbReference type="InterPro" id="IPR012893">
    <property type="entry name" value="HipA-like_C"/>
</dbReference>
<comment type="similarity">
    <text evidence="1">Belongs to the HipA Ser/Thr kinase family.</text>
</comment>
<proteinExistence type="inferred from homology"/>
<dbReference type="Gene3D" id="1.10.1070.20">
    <property type="match status" value="1"/>
</dbReference>
<dbReference type="InterPro" id="IPR052028">
    <property type="entry name" value="HipA_Ser/Thr_kinase"/>
</dbReference>
<name>A0A285VVW0_9MICO</name>
<dbReference type="InterPro" id="IPR017508">
    <property type="entry name" value="HipA_N1"/>
</dbReference>
<dbReference type="Proteomes" id="UP000219688">
    <property type="component" value="Unassembled WGS sequence"/>
</dbReference>
<evidence type="ECO:0000259" key="5">
    <source>
        <dbReference type="Pfam" id="PF13657"/>
    </source>
</evidence>
<dbReference type="Pfam" id="PF07804">
    <property type="entry name" value="HipA_C"/>
    <property type="match status" value="1"/>
</dbReference>
<dbReference type="RefSeq" id="WP_097189342.1">
    <property type="nucleotide sequence ID" value="NZ_OBQK01000024.1"/>
</dbReference>
<evidence type="ECO:0000256" key="2">
    <source>
        <dbReference type="ARBA" id="ARBA00022679"/>
    </source>
</evidence>
<evidence type="ECO:0000256" key="1">
    <source>
        <dbReference type="ARBA" id="ARBA00010164"/>
    </source>
</evidence>
<dbReference type="PANTHER" id="PTHR37419">
    <property type="entry name" value="SERINE/THREONINE-PROTEIN KINASE TOXIN HIPA"/>
    <property type="match status" value="1"/>
</dbReference>
<gene>
    <name evidence="6" type="ORF">SAMN05421879_1246</name>
</gene>
<dbReference type="GO" id="GO:0005829">
    <property type="term" value="C:cytosol"/>
    <property type="evidence" value="ECO:0007669"/>
    <property type="project" value="TreeGrafter"/>
</dbReference>
<keyword evidence="7" id="KW-1185">Reference proteome</keyword>
<organism evidence="6 7">
    <name type="scientific">Ornithinimicrobium cerasi</name>
    <dbReference type="NCBI Taxonomy" id="2248773"/>
    <lineage>
        <taxon>Bacteria</taxon>
        <taxon>Bacillati</taxon>
        <taxon>Actinomycetota</taxon>
        <taxon>Actinomycetes</taxon>
        <taxon>Micrococcales</taxon>
        <taxon>Ornithinimicrobiaceae</taxon>
        <taxon>Ornithinimicrobium</taxon>
    </lineage>
</organism>
<dbReference type="NCBIfam" id="TIGR03071">
    <property type="entry name" value="couple_hipA"/>
    <property type="match status" value="1"/>
</dbReference>